<comment type="caution">
    <text evidence="1">The sequence shown here is derived from an EMBL/GenBank/DDBJ whole genome shotgun (WGS) entry which is preliminary data.</text>
</comment>
<evidence type="ECO:0000313" key="2">
    <source>
        <dbReference type="Proteomes" id="UP001153365"/>
    </source>
</evidence>
<dbReference type="EMBL" id="CALTRL010005790">
    <property type="protein sequence ID" value="CAH7686382.1"/>
    <property type="molecule type" value="Genomic_DNA"/>
</dbReference>
<evidence type="ECO:0000313" key="1">
    <source>
        <dbReference type="EMBL" id="CAH7686382.1"/>
    </source>
</evidence>
<dbReference type="GO" id="GO:0005839">
    <property type="term" value="C:proteasome core complex"/>
    <property type="evidence" value="ECO:0007669"/>
    <property type="project" value="InterPro"/>
</dbReference>
<organism evidence="1 2">
    <name type="scientific">Phakopsora pachyrhizi</name>
    <name type="common">Asian soybean rust disease fungus</name>
    <dbReference type="NCBI Taxonomy" id="170000"/>
    <lineage>
        <taxon>Eukaryota</taxon>
        <taxon>Fungi</taxon>
        <taxon>Dikarya</taxon>
        <taxon>Basidiomycota</taxon>
        <taxon>Pucciniomycotina</taxon>
        <taxon>Pucciniomycetes</taxon>
        <taxon>Pucciniales</taxon>
        <taxon>Phakopsoraceae</taxon>
        <taxon>Phakopsora</taxon>
    </lineage>
</organism>
<keyword evidence="2" id="KW-1185">Reference proteome</keyword>
<dbReference type="Proteomes" id="UP001153365">
    <property type="component" value="Unassembled WGS sequence"/>
</dbReference>
<accession>A0AAV0BK72</accession>
<dbReference type="InterPro" id="IPR029055">
    <property type="entry name" value="Ntn_hydrolases_N"/>
</dbReference>
<dbReference type="Gene3D" id="3.60.20.10">
    <property type="entry name" value="Glutamine Phosphoribosylpyrophosphate, subunit 1, domain 1"/>
    <property type="match status" value="1"/>
</dbReference>
<name>A0AAV0BK72_PHAPC</name>
<dbReference type="Pfam" id="PF00227">
    <property type="entry name" value="Proteasome"/>
    <property type="match status" value="1"/>
</dbReference>
<dbReference type="InterPro" id="IPR001353">
    <property type="entry name" value="Proteasome_sua/b"/>
</dbReference>
<protein>
    <submittedName>
        <fullName evidence="1">Uncharacterized protein</fullName>
    </submittedName>
</protein>
<gene>
    <name evidence="1" type="ORF">PPACK8108_LOCUS21026</name>
</gene>
<feature type="non-terminal residue" evidence="1">
    <location>
        <position position="1"/>
    </location>
</feature>
<sequence>KLTVDDSLIVECITRHISQIQQQYTQSGGVRPFRISGLIIGSDEHDSNSRI</sequence>
<dbReference type="SUPFAM" id="SSF56235">
    <property type="entry name" value="N-terminal nucleophile aminohydrolases (Ntn hydrolases)"/>
    <property type="match status" value="1"/>
</dbReference>
<dbReference type="GO" id="GO:0051603">
    <property type="term" value="P:proteolysis involved in protein catabolic process"/>
    <property type="evidence" value="ECO:0007669"/>
    <property type="project" value="InterPro"/>
</dbReference>
<feature type="non-terminal residue" evidence="1">
    <location>
        <position position="51"/>
    </location>
</feature>
<dbReference type="AlphaFoldDB" id="A0AAV0BK72"/>
<proteinExistence type="predicted"/>
<reference evidence="1" key="1">
    <citation type="submission" date="2022-06" db="EMBL/GenBank/DDBJ databases">
        <authorList>
            <consortium name="SYNGENTA / RWTH Aachen University"/>
        </authorList>
    </citation>
    <scope>NUCLEOTIDE SEQUENCE</scope>
</reference>